<dbReference type="SUPFAM" id="SSF49464">
    <property type="entry name" value="Carboxypeptidase regulatory domain-like"/>
    <property type="match status" value="1"/>
</dbReference>
<keyword evidence="5" id="KW-0732">Signal</keyword>
<evidence type="ECO:0000256" key="4">
    <source>
        <dbReference type="ARBA" id="ARBA00022692"/>
    </source>
</evidence>
<evidence type="ECO:0000256" key="2">
    <source>
        <dbReference type="ARBA" id="ARBA00022448"/>
    </source>
</evidence>
<dbReference type="SUPFAM" id="SSF56935">
    <property type="entry name" value="Porins"/>
    <property type="match status" value="1"/>
</dbReference>
<feature type="domain" description="Outer membrane protein beta-barrel" evidence="8">
    <location>
        <begin position="625"/>
        <end position="767"/>
    </location>
</feature>
<reference evidence="9 10" key="1">
    <citation type="journal article" date="2009" name="Stand. Genomic Sci.">
        <title>Complete genome sequence of Rhodothermus marinus type strain (R-10).</title>
        <authorList>
            <person name="Nolan M."/>
            <person name="Tindall B.J."/>
            <person name="Pomrenke H."/>
            <person name="Lapidus A."/>
            <person name="Copeland A."/>
            <person name="Glavina Del Rio T."/>
            <person name="Lucas S."/>
            <person name="Chen F."/>
            <person name="Tice H."/>
            <person name="Cheng J.F."/>
            <person name="Saunders E."/>
            <person name="Han C."/>
            <person name="Bruce D."/>
            <person name="Goodwin L."/>
            <person name="Chain P."/>
            <person name="Pitluck S."/>
            <person name="Ovchinikova G."/>
            <person name="Pati A."/>
            <person name="Ivanova N."/>
            <person name="Mavromatis K."/>
            <person name="Chen A."/>
            <person name="Palaniappan K."/>
            <person name="Land M."/>
            <person name="Hauser L."/>
            <person name="Chang Y.J."/>
            <person name="Jeffries C.D."/>
            <person name="Brettin T."/>
            <person name="Goker M."/>
            <person name="Bristow J."/>
            <person name="Eisen J.A."/>
            <person name="Markowitz V."/>
            <person name="Hugenholtz P."/>
            <person name="Kyrpides N.C."/>
            <person name="Klenk H.P."/>
            <person name="Detter J.C."/>
        </authorList>
    </citation>
    <scope>NUCLEOTIDE SEQUENCE [LARGE SCALE GENOMIC DNA]</scope>
    <source>
        <strain evidence="10">ATCC 43812 / DSM 4252 / R-10</strain>
    </source>
</reference>
<evidence type="ECO:0000256" key="6">
    <source>
        <dbReference type="ARBA" id="ARBA00023136"/>
    </source>
</evidence>
<keyword evidence="2" id="KW-0813">Transport</keyword>
<keyword evidence="3" id="KW-1134">Transmembrane beta strand</keyword>
<evidence type="ECO:0000313" key="10">
    <source>
        <dbReference type="Proteomes" id="UP000002221"/>
    </source>
</evidence>
<dbReference type="STRING" id="518766.Rmar_2398"/>
<dbReference type="GO" id="GO:0009279">
    <property type="term" value="C:cell outer membrane"/>
    <property type="evidence" value="ECO:0007669"/>
    <property type="project" value="UniProtKB-SubCell"/>
</dbReference>
<dbReference type="eggNOG" id="COG4771">
    <property type="taxonomic scope" value="Bacteria"/>
</dbReference>
<dbReference type="GO" id="GO:0015344">
    <property type="term" value="F:siderophore uptake transmembrane transporter activity"/>
    <property type="evidence" value="ECO:0007669"/>
    <property type="project" value="TreeGrafter"/>
</dbReference>
<dbReference type="EMBL" id="CP001807">
    <property type="protein sequence ID" value="ACY49276.1"/>
    <property type="molecule type" value="Genomic_DNA"/>
</dbReference>
<dbReference type="InterPro" id="IPR039426">
    <property type="entry name" value="TonB-dep_rcpt-like"/>
</dbReference>
<evidence type="ECO:0000259" key="8">
    <source>
        <dbReference type="Pfam" id="PF14905"/>
    </source>
</evidence>
<keyword evidence="6" id="KW-0472">Membrane</keyword>
<dbReference type="RefSeq" id="WP_012844886.1">
    <property type="nucleotide sequence ID" value="NC_013501.1"/>
</dbReference>
<keyword evidence="10" id="KW-1185">Reference proteome</keyword>
<dbReference type="Gene3D" id="2.60.40.1120">
    <property type="entry name" value="Carboxypeptidase-like, regulatory domain"/>
    <property type="match status" value="1"/>
</dbReference>
<dbReference type="Proteomes" id="UP000002221">
    <property type="component" value="Chromosome"/>
</dbReference>
<sequence length="966" mass="108668">MVSGLEGFRKRSARWWGVLGLLVLLPTGVVAQNVGRIAGVVTDATTGDPLPGVNVTIEGTTLGAASDIDGQYYILNVPPGRYTVRASMIGYQPVVVENVVVHADRTTELNFALQEATVEIGEIVVQAVRPDVERDKTSTSQIVRFDEVQAIPGIRDIGDVLTLAADVIDGHFRGGRQGEEYYTLQGMGIVNPLDNSSAFMPIMSAVEEVEVITSGFSARYGNAQSGVVRISMKEGSRTHWSTRIDSRFRAPGRKHFGPSVFDPEANPYLKLLYYNEGNIWLTGDPGSDTPQPFYGAMASGLTSYFAGDTLAQLAMARALYEQMRRDINRKYGDEIDYQLELATGGPINERMRMFMALGIRKEWPFLPTENPDVEYQAMGNVVVDVTQNTTFRLSGGMAHQRNNVFPGRNSVSGYQRWLWDRIVGIEDRRRTNVQLGGRFTHVLSPSTYYELQLSTLHTFDEIGSAPTPPVLPDTVDLNWAVGTLSWPNNNSPDGINYQVGNDLFQREKTRTISFEGSFTSQVTPAHLVQGGVQINSYLIDVSNFINVRSTRYEENYRARPFEGAVYLQDKMEFEGLIANVGLRLDVWYSGMDYYVDLFEPFGKPDSVGRFDPGKGVREKPPVHVRLQPRLGISFPISSTTVFHLNYGSFMQRPSFQYIVSRQIGQLRNEPIYLGNPRLRPETTNSYDVGFVQALGGGFTLDVSGYYKDVKNLVQQADFIDDRAGYQVSSYFNLDYADIRGFRIALTKRRGSFTGAINYQYSHATGKSPTATAATPIFNRDTLGVVTTDLTNVPTRDILLDFDRRHNLIVTATYATGANWGPRIFGKYVLNNMTFSVYSTLRSGRPYTSPSDLRRINAKSTPAEYNTDLKISKRFRNFFGASASFYFEVFNLFNNKILNYSYLFRRPTPTNPNLPLQYYEQYGIDDRENGVRYWWDKGRQGPFAVDQSFLIYSNEPRSYHFGMILEF</sequence>
<dbReference type="PANTHER" id="PTHR30069">
    <property type="entry name" value="TONB-DEPENDENT OUTER MEMBRANE RECEPTOR"/>
    <property type="match status" value="1"/>
</dbReference>
<comment type="subcellular location">
    <subcellularLocation>
        <location evidence="1">Cell outer membrane</location>
        <topology evidence="1">Multi-pass membrane protein</topology>
    </subcellularLocation>
</comment>
<name>D0MEP8_RHOM4</name>
<dbReference type="AlphaFoldDB" id="D0MEP8"/>
<gene>
    <name evidence="9" type="ordered locus">Rmar_2398</name>
</gene>
<keyword evidence="7" id="KW-0998">Cell outer membrane</keyword>
<keyword evidence="9" id="KW-0675">Receptor</keyword>
<evidence type="ECO:0000256" key="3">
    <source>
        <dbReference type="ARBA" id="ARBA00022452"/>
    </source>
</evidence>
<dbReference type="Pfam" id="PF13715">
    <property type="entry name" value="CarbopepD_reg_2"/>
    <property type="match status" value="1"/>
</dbReference>
<dbReference type="HOGENOM" id="CLU_012116_0_0_10"/>
<dbReference type="Gene3D" id="2.40.170.20">
    <property type="entry name" value="TonB-dependent receptor, beta-barrel domain"/>
    <property type="match status" value="1"/>
</dbReference>
<dbReference type="KEGG" id="rmr:Rmar_2398"/>
<keyword evidence="4" id="KW-0812">Transmembrane</keyword>
<dbReference type="GO" id="GO:0044718">
    <property type="term" value="P:siderophore transmembrane transport"/>
    <property type="evidence" value="ECO:0007669"/>
    <property type="project" value="TreeGrafter"/>
</dbReference>
<dbReference type="InterPro" id="IPR008969">
    <property type="entry name" value="CarboxyPept-like_regulatory"/>
</dbReference>
<evidence type="ECO:0000313" key="9">
    <source>
        <dbReference type="EMBL" id="ACY49276.1"/>
    </source>
</evidence>
<evidence type="ECO:0000256" key="1">
    <source>
        <dbReference type="ARBA" id="ARBA00004571"/>
    </source>
</evidence>
<accession>D0MEP8</accession>
<proteinExistence type="predicted"/>
<organism evidence="9 10">
    <name type="scientific">Rhodothermus marinus (strain ATCC 43812 / DSM 4252 / R-10)</name>
    <name type="common">Rhodothermus obamensis</name>
    <dbReference type="NCBI Taxonomy" id="518766"/>
    <lineage>
        <taxon>Bacteria</taxon>
        <taxon>Pseudomonadati</taxon>
        <taxon>Rhodothermota</taxon>
        <taxon>Rhodothermia</taxon>
        <taxon>Rhodothermales</taxon>
        <taxon>Rhodothermaceae</taxon>
        <taxon>Rhodothermus</taxon>
    </lineage>
</organism>
<evidence type="ECO:0000256" key="5">
    <source>
        <dbReference type="ARBA" id="ARBA00022729"/>
    </source>
</evidence>
<dbReference type="InterPro" id="IPR036942">
    <property type="entry name" value="Beta-barrel_TonB_sf"/>
</dbReference>
<dbReference type="OrthoDB" id="9757908at2"/>
<protein>
    <submittedName>
        <fullName evidence="9">TonB-dependent receptor</fullName>
    </submittedName>
</protein>
<dbReference type="PANTHER" id="PTHR30069:SF29">
    <property type="entry name" value="HEMOGLOBIN AND HEMOGLOBIN-HAPTOGLOBIN-BINDING PROTEIN 1-RELATED"/>
    <property type="match status" value="1"/>
</dbReference>
<dbReference type="Pfam" id="PF14905">
    <property type="entry name" value="OMP_b-brl_3"/>
    <property type="match status" value="1"/>
</dbReference>
<dbReference type="InterPro" id="IPR041700">
    <property type="entry name" value="OMP_b-brl_3"/>
</dbReference>
<evidence type="ECO:0000256" key="7">
    <source>
        <dbReference type="ARBA" id="ARBA00023237"/>
    </source>
</evidence>